<accession>A0A2T0FHP7</accession>
<keyword evidence="2" id="KW-1185">Reference proteome</keyword>
<dbReference type="InterPro" id="IPR016181">
    <property type="entry name" value="Acyl_CoA_acyltransferase"/>
</dbReference>
<evidence type="ECO:0000313" key="2">
    <source>
        <dbReference type="Proteomes" id="UP000238350"/>
    </source>
</evidence>
<dbReference type="EMBL" id="NDIQ01000021">
    <property type="protein sequence ID" value="PRT54514.1"/>
    <property type="molecule type" value="Genomic_DNA"/>
</dbReference>
<organism evidence="1 2">
    <name type="scientific">Wickerhamiella sorbophila</name>
    <dbReference type="NCBI Taxonomy" id="45607"/>
    <lineage>
        <taxon>Eukaryota</taxon>
        <taxon>Fungi</taxon>
        <taxon>Dikarya</taxon>
        <taxon>Ascomycota</taxon>
        <taxon>Saccharomycotina</taxon>
        <taxon>Dipodascomycetes</taxon>
        <taxon>Dipodascales</taxon>
        <taxon>Trichomonascaceae</taxon>
        <taxon>Wickerhamiella</taxon>
    </lineage>
</organism>
<dbReference type="AlphaFoldDB" id="A0A2T0FHP7"/>
<evidence type="ECO:0008006" key="3">
    <source>
        <dbReference type="Google" id="ProtNLM"/>
    </source>
</evidence>
<sequence length="299" mass="34736">MARFMEAPGKSSMILSADMLRRIDRSNYTFEDCLELAITFYRGFENDRPLNQGIPQDYLFTSLESRIMSIFSPRDRLDKIVQLAQNYRRKMHGAAWAFYSRICDPNMRAYLFYDDNKVVGCSIWRLSRFDAAKLTWWQWLQTWTLKLYGMFRLWLTFPLGTYAFLSPGKFRYYDHIRDVHGFHDKPEQYTALAHKSYDELRSALYPNNGVTYCEVFCTLVQRKGYGQKFFPQVLADLQCVQPVFKDGDCESTGPAKLGLTATAAGVGLYKRCGFVAEKPVHQEVEGEMETGTLMFKVLD</sequence>
<evidence type="ECO:0000313" key="1">
    <source>
        <dbReference type="EMBL" id="PRT54514.1"/>
    </source>
</evidence>
<dbReference type="GeneID" id="36515882"/>
<protein>
    <recommendedName>
        <fullName evidence="3">N-acetyltransferase domain-containing protein</fullName>
    </recommendedName>
</protein>
<gene>
    <name evidence="1" type="ORF">B9G98_02134</name>
</gene>
<reference evidence="1 2" key="1">
    <citation type="submission" date="2017-04" db="EMBL/GenBank/DDBJ databases">
        <title>Genome sequencing of [Candida] sorbophila.</title>
        <authorList>
            <person name="Ahn J.O."/>
        </authorList>
    </citation>
    <scope>NUCLEOTIDE SEQUENCE [LARGE SCALE GENOMIC DNA]</scope>
    <source>
        <strain evidence="1 2">DS02</strain>
    </source>
</reference>
<dbReference type="RefSeq" id="XP_024664459.1">
    <property type="nucleotide sequence ID" value="XM_024808691.1"/>
</dbReference>
<comment type="caution">
    <text evidence="1">The sequence shown here is derived from an EMBL/GenBank/DDBJ whole genome shotgun (WGS) entry which is preliminary data.</text>
</comment>
<dbReference type="Gene3D" id="3.40.630.30">
    <property type="match status" value="1"/>
</dbReference>
<proteinExistence type="predicted"/>
<dbReference type="Proteomes" id="UP000238350">
    <property type="component" value="Unassembled WGS sequence"/>
</dbReference>
<name>A0A2T0FHP7_9ASCO</name>
<dbReference type="SUPFAM" id="SSF55729">
    <property type="entry name" value="Acyl-CoA N-acyltransferases (Nat)"/>
    <property type="match status" value="1"/>
</dbReference>